<proteinExistence type="predicted"/>
<keyword evidence="3" id="KW-1185">Reference proteome</keyword>
<keyword evidence="1" id="KW-0812">Transmembrane</keyword>
<comment type="caution">
    <text evidence="2">The sequence shown here is derived from an EMBL/GenBank/DDBJ whole genome shotgun (WGS) entry which is preliminary data.</text>
</comment>
<protein>
    <submittedName>
        <fullName evidence="2">Uncharacterized protein</fullName>
    </submittedName>
</protein>
<keyword evidence="1" id="KW-1133">Transmembrane helix</keyword>
<feature type="transmembrane region" description="Helical" evidence="1">
    <location>
        <begin position="162"/>
        <end position="190"/>
    </location>
</feature>
<accession>A0A1A7CAF3</accession>
<feature type="transmembrane region" description="Helical" evidence="1">
    <location>
        <begin position="67"/>
        <end position="93"/>
    </location>
</feature>
<name>A0A1A7CAF3_9BURK</name>
<feature type="transmembrane region" description="Helical" evidence="1">
    <location>
        <begin position="105"/>
        <end position="125"/>
    </location>
</feature>
<dbReference type="AlphaFoldDB" id="A0A1A7CAF3"/>
<reference evidence="2 3" key="1">
    <citation type="submission" date="2016-04" db="EMBL/GenBank/DDBJ databases">
        <title>Draft genome sequence of Janthinobacterium psychrotolerans sp. nov., isolated from freshwater sediments in Denmark.</title>
        <authorList>
            <person name="Gong X."/>
            <person name="Skrivergaard S."/>
            <person name="Korsgaard B.S."/>
            <person name="Schreiber L."/>
            <person name="Marshall I.P."/>
            <person name="Finster K."/>
            <person name="Schramm A."/>
        </authorList>
    </citation>
    <scope>NUCLEOTIDE SEQUENCE [LARGE SCALE GENOMIC DNA]</scope>
    <source>
        <strain evidence="2 3">S3-2</strain>
    </source>
</reference>
<evidence type="ECO:0000313" key="2">
    <source>
        <dbReference type="EMBL" id="OBV41288.1"/>
    </source>
</evidence>
<dbReference type="OrthoDB" id="8753913at2"/>
<dbReference type="STRING" id="1747903.ASR47_102744"/>
<evidence type="ECO:0000313" key="3">
    <source>
        <dbReference type="Proteomes" id="UP000092713"/>
    </source>
</evidence>
<sequence length="242" mass="27521">MTRVSLNYLLLSLFILLFGTTGGAAMTRKLANRNDELGWRFFWWWLPFCLALFLCQCLLFPKARTRLLYQLLFMGSIAWTLTFFMLSIILPVFWLSPMAVQAKGLLAAIFAAIFLYNMVFGWRLVNRRWADLAAPAFEQEFKPREGSVNWDKVVRKMRIEPAILIPGVPASWAAIVWIVFIIGMIAGLFMRSCWPAFSAFSWSIPLVLITACLSQVSGAAFAQAVKVRAIERDRHILLPSCG</sequence>
<organism evidence="2 3">
    <name type="scientific">Janthinobacterium psychrotolerans</name>
    <dbReference type="NCBI Taxonomy" id="1747903"/>
    <lineage>
        <taxon>Bacteria</taxon>
        <taxon>Pseudomonadati</taxon>
        <taxon>Pseudomonadota</taxon>
        <taxon>Betaproteobacteria</taxon>
        <taxon>Burkholderiales</taxon>
        <taxon>Oxalobacteraceae</taxon>
        <taxon>Janthinobacterium</taxon>
    </lineage>
</organism>
<dbReference type="Proteomes" id="UP000092713">
    <property type="component" value="Unassembled WGS sequence"/>
</dbReference>
<feature type="transmembrane region" description="Helical" evidence="1">
    <location>
        <begin position="202"/>
        <end position="225"/>
    </location>
</feature>
<dbReference type="RefSeq" id="WP_065306159.1">
    <property type="nucleotide sequence ID" value="NZ_LOCQ01000036.1"/>
</dbReference>
<evidence type="ECO:0000256" key="1">
    <source>
        <dbReference type="SAM" id="Phobius"/>
    </source>
</evidence>
<keyword evidence="1" id="KW-0472">Membrane</keyword>
<dbReference type="EMBL" id="LOCQ01000036">
    <property type="protein sequence ID" value="OBV41288.1"/>
    <property type="molecule type" value="Genomic_DNA"/>
</dbReference>
<feature type="transmembrane region" description="Helical" evidence="1">
    <location>
        <begin position="41"/>
        <end position="60"/>
    </location>
</feature>
<gene>
    <name evidence="2" type="ORF">ASR47_102744</name>
</gene>